<dbReference type="GeneID" id="87886509"/>
<reference evidence="2" key="1">
    <citation type="journal article" date="2023" name="Mol. Phylogenet. Evol.">
        <title>Genome-scale phylogeny and comparative genomics of the fungal order Sordariales.</title>
        <authorList>
            <person name="Hensen N."/>
            <person name="Bonometti L."/>
            <person name="Westerberg I."/>
            <person name="Brannstrom I.O."/>
            <person name="Guillou S."/>
            <person name="Cros-Aarteil S."/>
            <person name="Calhoun S."/>
            <person name="Haridas S."/>
            <person name="Kuo A."/>
            <person name="Mondo S."/>
            <person name="Pangilinan J."/>
            <person name="Riley R."/>
            <person name="LaButti K."/>
            <person name="Andreopoulos B."/>
            <person name="Lipzen A."/>
            <person name="Chen C."/>
            <person name="Yan M."/>
            <person name="Daum C."/>
            <person name="Ng V."/>
            <person name="Clum A."/>
            <person name="Steindorff A."/>
            <person name="Ohm R.A."/>
            <person name="Martin F."/>
            <person name="Silar P."/>
            <person name="Natvig D.O."/>
            <person name="Lalanne C."/>
            <person name="Gautier V."/>
            <person name="Ament-Velasquez S.L."/>
            <person name="Kruys A."/>
            <person name="Hutchinson M.I."/>
            <person name="Powell A.J."/>
            <person name="Barry K."/>
            <person name="Miller A.N."/>
            <person name="Grigoriev I.V."/>
            <person name="Debuchy R."/>
            <person name="Gladieux P."/>
            <person name="Hiltunen Thoren M."/>
            <person name="Johannesson H."/>
        </authorList>
    </citation>
    <scope>NUCLEOTIDE SEQUENCE</scope>
    <source>
        <strain evidence="2">CBS 333.67</strain>
    </source>
</reference>
<evidence type="ECO:0000256" key="1">
    <source>
        <dbReference type="SAM" id="MobiDB-lite"/>
    </source>
</evidence>
<dbReference type="EMBL" id="JAUDZG010000001">
    <property type="protein sequence ID" value="KAK3310807.1"/>
    <property type="molecule type" value="Genomic_DNA"/>
</dbReference>
<comment type="caution">
    <text evidence="2">The sequence shown here is derived from an EMBL/GenBank/DDBJ whole genome shotgun (WGS) entry which is preliminary data.</text>
</comment>
<feature type="region of interest" description="Disordered" evidence="1">
    <location>
        <begin position="271"/>
        <end position="472"/>
    </location>
</feature>
<sequence length="472" mass="51360">MQPSTLSVGIPRSVLSLARQQLLSSRIPFTISAMCYITRNIFTVCAHSRVGELVECKEQIARNEKYQDGSCWANLQLAFLSCPPAEKLGLEYSFCDYCRDHYRGYDTNRVDAILNYWAFKNRRGYCFSVSPSMVPAEYIFGRPASSDLADAKQPRCELIAIDKALPRRPFESPAKWLRRLEQPRITAPMSIGPYARVLSPVPELSESQATPRGSLNPSQDTARVSPQVHLATLQKLCGEAPVEFPVSQSGTASGLMIDNLQEQGTAAALRLPESLPPGHGQLQDTGPTTSGYVGSALAVPPPSRRLTTQQRHMQSDAEQYITEGGQDAGDPADVGANFQLHQSEPGPISEAEDGTLTSIDLNEHPKKQSEEDPQEISAEHDEDDEPPNLTSHFSWDSSVADEADISITTETTDESSGGVEPSTEVNMTSRFSVSDVDPDDAAEMASIGPVSPNSEVFCLANDPGTRRSVAGK</sequence>
<organism evidence="2 3">
    <name type="scientific">Chaetomium strumarium</name>
    <dbReference type="NCBI Taxonomy" id="1170767"/>
    <lineage>
        <taxon>Eukaryota</taxon>
        <taxon>Fungi</taxon>
        <taxon>Dikarya</taxon>
        <taxon>Ascomycota</taxon>
        <taxon>Pezizomycotina</taxon>
        <taxon>Sordariomycetes</taxon>
        <taxon>Sordariomycetidae</taxon>
        <taxon>Sordariales</taxon>
        <taxon>Chaetomiaceae</taxon>
        <taxon>Chaetomium</taxon>
    </lineage>
</organism>
<evidence type="ECO:0000313" key="3">
    <source>
        <dbReference type="Proteomes" id="UP001273166"/>
    </source>
</evidence>
<proteinExistence type="predicted"/>
<feature type="region of interest" description="Disordered" evidence="1">
    <location>
        <begin position="202"/>
        <end position="224"/>
    </location>
</feature>
<feature type="compositionally biased region" description="Polar residues" evidence="1">
    <location>
        <begin position="205"/>
        <end position="224"/>
    </location>
</feature>
<accession>A0AAJ0H2T1</accession>
<keyword evidence="3" id="KW-1185">Reference proteome</keyword>
<gene>
    <name evidence="2" type="ORF">B0T15DRAFT_50792</name>
</gene>
<dbReference type="AlphaFoldDB" id="A0AAJ0H2T1"/>
<dbReference type="RefSeq" id="XP_062726587.1">
    <property type="nucleotide sequence ID" value="XM_062867680.1"/>
</dbReference>
<feature type="compositionally biased region" description="Polar residues" evidence="1">
    <location>
        <begin position="423"/>
        <end position="432"/>
    </location>
</feature>
<feature type="compositionally biased region" description="Low complexity" evidence="1">
    <location>
        <begin position="405"/>
        <end position="416"/>
    </location>
</feature>
<dbReference type="Proteomes" id="UP001273166">
    <property type="component" value="Unassembled WGS sequence"/>
</dbReference>
<feature type="compositionally biased region" description="Polar residues" evidence="1">
    <location>
        <begin position="388"/>
        <end position="397"/>
    </location>
</feature>
<reference evidence="2" key="2">
    <citation type="submission" date="2023-06" db="EMBL/GenBank/DDBJ databases">
        <authorList>
            <consortium name="Lawrence Berkeley National Laboratory"/>
            <person name="Mondo S.J."/>
            <person name="Hensen N."/>
            <person name="Bonometti L."/>
            <person name="Westerberg I."/>
            <person name="Brannstrom I.O."/>
            <person name="Guillou S."/>
            <person name="Cros-Aarteil S."/>
            <person name="Calhoun S."/>
            <person name="Haridas S."/>
            <person name="Kuo A."/>
            <person name="Pangilinan J."/>
            <person name="Riley R."/>
            <person name="Labutti K."/>
            <person name="Andreopoulos B."/>
            <person name="Lipzen A."/>
            <person name="Chen C."/>
            <person name="Yanf M."/>
            <person name="Daum C."/>
            <person name="Ng V."/>
            <person name="Clum A."/>
            <person name="Steindorff A."/>
            <person name="Ohm R."/>
            <person name="Martin F."/>
            <person name="Silar P."/>
            <person name="Natvig D."/>
            <person name="Lalanne C."/>
            <person name="Gautier V."/>
            <person name="Ament-Velasquez S.L."/>
            <person name="Kruys A."/>
            <person name="Hutchinson M.I."/>
            <person name="Powell A.J."/>
            <person name="Barry K."/>
            <person name="Miller A.N."/>
            <person name="Grigoriev I.V."/>
            <person name="Debuchy R."/>
            <person name="Gladieux P."/>
            <person name="Thoren M.H."/>
            <person name="Johannesson H."/>
        </authorList>
    </citation>
    <scope>NUCLEOTIDE SEQUENCE</scope>
    <source>
        <strain evidence="2">CBS 333.67</strain>
    </source>
</reference>
<evidence type="ECO:0000313" key="2">
    <source>
        <dbReference type="EMBL" id="KAK3310807.1"/>
    </source>
</evidence>
<protein>
    <submittedName>
        <fullName evidence="2">Uncharacterized protein</fullName>
    </submittedName>
</protein>
<name>A0AAJ0H2T1_9PEZI</name>
<feature type="compositionally biased region" description="Basic and acidic residues" evidence="1">
    <location>
        <begin position="361"/>
        <end position="370"/>
    </location>
</feature>
<feature type="compositionally biased region" description="Polar residues" evidence="1">
    <location>
        <begin position="282"/>
        <end position="292"/>
    </location>
</feature>